<keyword evidence="2" id="KW-1185">Reference proteome</keyword>
<protein>
    <recommendedName>
        <fullName evidence="3">DUF1795 domain-containing protein</fullName>
    </recommendedName>
</protein>
<dbReference type="RefSeq" id="WP_013554010.1">
    <property type="nucleotide sequence ID" value="NC_014935.1"/>
</dbReference>
<accession>E6WXR0</accession>
<dbReference type="HOGENOM" id="CLU_1676034_0_0_7"/>
<name>E6WXR0_NITSE</name>
<proteinExistence type="predicted"/>
<gene>
    <name evidence="1" type="ordered locus">Nitsa_1059</name>
</gene>
<evidence type="ECO:0000313" key="2">
    <source>
        <dbReference type="Proteomes" id="UP000008633"/>
    </source>
</evidence>
<dbReference type="Proteomes" id="UP000008633">
    <property type="component" value="Chromosome"/>
</dbReference>
<reference evidence="1 2" key="1">
    <citation type="journal article" date="2011" name="Stand. Genomic Sci.">
        <title>Complete genome sequence of Nitratifractor salsuginis type strain (E9I37-1).</title>
        <authorList>
            <person name="Anderson I."/>
            <person name="Sikorski J."/>
            <person name="Zeytun A."/>
            <person name="Nolan M."/>
            <person name="Lapidus A."/>
            <person name="Lucas S."/>
            <person name="Hammon N."/>
            <person name="Deshpande S."/>
            <person name="Cheng J.F."/>
            <person name="Tapia R."/>
            <person name="Han C."/>
            <person name="Goodwin L."/>
            <person name="Pitluck S."/>
            <person name="Liolios K."/>
            <person name="Pagani I."/>
            <person name="Ivanova N."/>
            <person name="Huntemann M."/>
            <person name="Mavromatis K."/>
            <person name="Ovchinikova G."/>
            <person name="Pati A."/>
            <person name="Chen A."/>
            <person name="Palaniappan K."/>
            <person name="Land M."/>
            <person name="Hauser L."/>
            <person name="Brambilla E.M."/>
            <person name="Ngatchou-Djao O.D."/>
            <person name="Rohde M."/>
            <person name="Tindall B.J."/>
            <person name="Goker M."/>
            <person name="Detter J.C."/>
            <person name="Woyke T."/>
            <person name="Bristow J."/>
            <person name="Eisen J.A."/>
            <person name="Markowitz V."/>
            <person name="Hugenholtz P."/>
            <person name="Klenk H.P."/>
            <person name="Kyrpides N.C."/>
        </authorList>
    </citation>
    <scope>NUCLEOTIDE SEQUENCE [LARGE SCALE GENOMIC DNA]</scope>
    <source>
        <strain evidence="2">DSM 16511 / JCM 12458 / E9I37-1</strain>
    </source>
</reference>
<dbReference type="KEGG" id="nsa:Nitsa_1059"/>
<reference evidence="2" key="2">
    <citation type="submission" date="2011-01" db="EMBL/GenBank/DDBJ databases">
        <title>The complete genome of Nitratifractor salsuginis DSM 16511.</title>
        <authorList>
            <consortium name="US DOE Joint Genome Institute (JGI-PGF)"/>
            <person name="Lucas S."/>
            <person name="Copeland A."/>
            <person name="Lapidus A."/>
            <person name="Bruce D."/>
            <person name="Goodwin L."/>
            <person name="Pitluck S."/>
            <person name="Kyrpides N."/>
            <person name="Mavromatis K."/>
            <person name="Ivanova N."/>
            <person name="Mikhailova N."/>
            <person name="Zeytun A."/>
            <person name="Detter J.C."/>
            <person name="Tapia R."/>
            <person name="Han C."/>
            <person name="Land M."/>
            <person name="Hauser L."/>
            <person name="Markowitz V."/>
            <person name="Cheng J.-F."/>
            <person name="Hugenholtz P."/>
            <person name="Woyke T."/>
            <person name="Wu D."/>
            <person name="Tindall B."/>
            <person name="Schuetze A."/>
            <person name="Brambilla E."/>
            <person name="Klenk H.-P."/>
            <person name="Eisen J.A."/>
        </authorList>
    </citation>
    <scope>NUCLEOTIDE SEQUENCE [LARGE SCALE GENOMIC DNA]</scope>
    <source>
        <strain evidence="2">DSM 16511 / JCM 12458 / E9I37-1</strain>
    </source>
</reference>
<dbReference type="EMBL" id="CP002452">
    <property type="protein sequence ID" value="ADV46317.1"/>
    <property type="molecule type" value="Genomic_DNA"/>
</dbReference>
<dbReference type="AlphaFoldDB" id="E6WXR0"/>
<organism evidence="1 2">
    <name type="scientific">Nitratifractor salsuginis (strain DSM 16511 / JCM 12458 / E9I37-1)</name>
    <dbReference type="NCBI Taxonomy" id="749222"/>
    <lineage>
        <taxon>Bacteria</taxon>
        <taxon>Pseudomonadati</taxon>
        <taxon>Campylobacterota</taxon>
        <taxon>Epsilonproteobacteria</taxon>
        <taxon>Campylobacterales</taxon>
        <taxon>Sulfurovaceae</taxon>
        <taxon>Nitratifractor</taxon>
    </lineage>
</organism>
<evidence type="ECO:0000313" key="1">
    <source>
        <dbReference type="EMBL" id="ADV46317.1"/>
    </source>
</evidence>
<evidence type="ECO:0008006" key="3">
    <source>
        <dbReference type="Google" id="ProtNLM"/>
    </source>
</evidence>
<sequence>MRRRADTKEIRGQVRFSDPVCGCSFTLPEGRYRIDLQHFSIQLPADKIRHTIRIYTAGQEELARIDLYDNPAALSPEAWARRHLAYLLRDRVELSRQQIGPGGLPALFIRTPRSPQAYAVNTAVIASGKRIAVITASRPDDRDRRFLLRKLLNSFSF</sequence>